<dbReference type="AlphaFoldDB" id="E2CXH9"/>
<evidence type="ECO:0000259" key="2">
    <source>
        <dbReference type="SMART" id="SM00568"/>
    </source>
</evidence>
<dbReference type="InterPro" id="IPR004182">
    <property type="entry name" value="GRAM"/>
</dbReference>
<reference evidence="3" key="1">
    <citation type="submission" date="2009-07" db="EMBL/GenBank/DDBJ databases">
        <title>Salinity tolerance responsive genes from Jatropha curcas root cDNA.</title>
        <authorList>
            <person name="Eswaran N."/>
            <person name="Parameswaran S."/>
            <person name="Sathram B."/>
            <person name="Anantharaman B."/>
            <person name="Johnson T.S."/>
        </authorList>
    </citation>
    <scope>NUCLEOTIDE SEQUENCE</scope>
    <source>
        <tissue evidence="3">Root</tissue>
    </source>
</reference>
<dbReference type="InterPro" id="IPR037848">
    <property type="entry name" value="GEM-like"/>
</dbReference>
<feature type="domain" description="GRAM" evidence="2">
    <location>
        <begin position="98"/>
        <end position="176"/>
    </location>
</feature>
<dbReference type="InterPro" id="IPR011993">
    <property type="entry name" value="PH-like_dom_sf"/>
</dbReference>
<organism evidence="3">
    <name type="scientific">Jatropha curcas</name>
    <name type="common">Barbados nut</name>
    <dbReference type="NCBI Taxonomy" id="180498"/>
    <lineage>
        <taxon>Eukaryota</taxon>
        <taxon>Viridiplantae</taxon>
        <taxon>Streptophyta</taxon>
        <taxon>Embryophyta</taxon>
        <taxon>Tracheophyta</taxon>
        <taxon>Spermatophyta</taxon>
        <taxon>Magnoliopsida</taxon>
        <taxon>eudicotyledons</taxon>
        <taxon>Gunneridae</taxon>
        <taxon>Pentapetalae</taxon>
        <taxon>rosids</taxon>
        <taxon>fabids</taxon>
        <taxon>Malpighiales</taxon>
        <taxon>Euphorbiaceae</taxon>
        <taxon>Crotonoideae</taxon>
        <taxon>Jatropheae</taxon>
        <taxon>Jatropha</taxon>
    </lineage>
</organism>
<dbReference type="Gene3D" id="2.30.29.30">
    <property type="entry name" value="Pleckstrin-homology domain (PH domain)/Phosphotyrosine-binding domain (PTB)"/>
    <property type="match status" value="1"/>
</dbReference>
<evidence type="ECO:0000313" key="3">
    <source>
        <dbReference type="EMBL" id="ADJ67196.1"/>
    </source>
</evidence>
<comment type="similarity">
    <text evidence="1">Belongs to the GEM family.</text>
</comment>
<dbReference type="Pfam" id="PF02893">
    <property type="entry name" value="GRAM"/>
    <property type="match status" value="1"/>
</dbReference>
<evidence type="ECO:0000256" key="1">
    <source>
        <dbReference type="ARBA" id="ARBA00009414"/>
    </source>
</evidence>
<protein>
    <recommendedName>
        <fullName evidence="2">GRAM domain-containing protein</fullName>
    </recommendedName>
</protein>
<sequence>TTVTMDNRYNHNGGNPYLQIAPVYANGYGPYGNGGRPISRICDVLNRCGKRVDDVTRKVEIYADNVWHHLKVSASLTDAAMARIAQGTKVLTEGGHDKVFQQTFGYLHGEKLLNAYVCYLSTSSGPVIGTLYVSSKRVTFCSDYPFCYYASNGQQQWMYYKVVVQLDKLRTVNPSSSRTDSSERYIQIVTTDGHEFWFMGFISYDKALNQLTEALQRSRGSSGGIFATGGIDIGLVLSPPLLKIANGMTKECSRIECTVII</sequence>
<dbReference type="CDD" id="cd13222">
    <property type="entry name" value="PH-GRAM_GEM"/>
    <property type="match status" value="1"/>
</dbReference>
<proteinExistence type="evidence at transcript level"/>
<feature type="non-terminal residue" evidence="3">
    <location>
        <position position="1"/>
    </location>
</feature>
<dbReference type="EMBL" id="GQ386911">
    <property type="protein sequence ID" value="ADJ67196.1"/>
    <property type="molecule type" value="mRNA"/>
</dbReference>
<name>E2CXH9_JATCU</name>
<dbReference type="PANTHER" id="PTHR31969">
    <property type="entry name" value="GEM-LIKE PROTEIN 2"/>
    <property type="match status" value="1"/>
</dbReference>
<accession>E2CXH9</accession>
<dbReference type="SMART" id="SM00568">
    <property type="entry name" value="GRAM"/>
    <property type="match status" value="1"/>
</dbReference>